<keyword evidence="7" id="KW-0406">Ion transport</keyword>
<evidence type="ECO:0000256" key="6">
    <source>
        <dbReference type="ARBA" id="ARBA00022989"/>
    </source>
</evidence>
<keyword evidence="6 9" id="KW-1133">Transmembrane helix</keyword>
<dbReference type="InterPro" id="IPR038770">
    <property type="entry name" value="Na+/solute_symporter_sf"/>
</dbReference>
<feature type="transmembrane region" description="Helical" evidence="9">
    <location>
        <begin position="100"/>
        <end position="121"/>
    </location>
</feature>
<proteinExistence type="predicted"/>
<dbReference type="Proteomes" id="UP001150259">
    <property type="component" value="Unassembled WGS sequence"/>
</dbReference>
<accession>A0ABT5GJ00</accession>
<comment type="subcellular location">
    <subcellularLocation>
        <location evidence="1">Cell membrane</location>
        <topology evidence="1">Multi-pass membrane protein</topology>
    </subcellularLocation>
</comment>
<feature type="transmembrane region" description="Helical" evidence="9">
    <location>
        <begin position="314"/>
        <end position="337"/>
    </location>
</feature>
<dbReference type="InterPro" id="IPR036721">
    <property type="entry name" value="RCK_C_sf"/>
</dbReference>
<evidence type="ECO:0000313" key="11">
    <source>
        <dbReference type="EMBL" id="MDC5698194.1"/>
    </source>
</evidence>
<evidence type="ECO:0000313" key="12">
    <source>
        <dbReference type="Proteomes" id="UP001150259"/>
    </source>
</evidence>
<organism evidence="11 12">
    <name type="scientific">Intrasporangium calvum</name>
    <dbReference type="NCBI Taxonomy" id="53358"/>
    <lineage>
        <taxon>Bacteria</taxon>
        <taxon>Bacillati</taxon>
        <taxon>Actinomycetota</taxon>
        <taxon>Actinomycetes</taxon>
        <taxon>Micrococcales</taxon>
        <taxon>Intrasporangiaceae</taxon>
        <taxon>Intrasporangium</taxon>
    </lineage>
</organism>
<dbReference type="PANTHER" id="PTHR32507">
    <property type="entry name" value="NA(+)/H(+) ANTIPORTER 1"/>
    <property type="match status" value="1"/>
</dbReference>
<feature type="transmembrane region" description="Helical" evidence="9">
    <location>
        <begin position="373"/>
        <end position="391"/>
    </location>
</feature>
<keyword evidence="12" id="KW-1185">Reference proteome</keyword>
<feature type="transmembrane region" description="Helical" evidence="9">
    <location>
        <begin position="227"/>
        <end position="249"/>
    </location>
</feature>
<evidence type="ECO:0000256" key="4">
    <source>
        <dbReference type="ARBA" id="ARBA00022475"/>
    </source>
</evidence>
<evidence type="ECO:0000256" key="9">
    <source>
        <dbReference type="SAM" id="Phobius"/>
    </source>
</evidence>
<dbReference type="RefSeq" id="WP_272462768.1">
    <property type="nucleotide sequence ID" value="NZ_JAPFQL010000057.1"/>
</dbReference>
<feature type="transmembrane region" description="Helical" evidence="9">
    <location>
        <begin position="20"/>
        <end position="39"/>
    </location>
</feature>
<feature type="transmembrane region" description="Helical" evidence="9">
    <location>
        <begin position="344"/>
        <end position="367"/>
    </location>
</feature>
<dbReference type="Pfam" id="PF00999">
    <property type="entry name" value="Na_H_Exchanger"/>
    <property type="match status" value="1"/>
</dbReference>
<gene>
    <name evidence="11" type="ORF">OO014_13075</name>
</gene>
<comment type="caution">
    <text evidence="11">The sequence shown here is derived from an EMBL/GenBank/DDBJ whole genome shotgun (WGS) entry which is preliminary data.</text>
</comment>
<dbReference type="InterPro" id="IPR006037">
    <property type="entry name" value="RCK_C"/>
</dbReference>
<evidence type="ECO:0000256" key="5">
    <source>
        <dbReference type="ARBA" id="ARBA00022692"/>
    </source>
</evidence>
<keyword evidence="8 9" id="KW-0472">Membrane</keyword>
<feature type="transmembrane region" description="Helical" evidence="9">
    <location>
        <begin position="285"/>
        <end position="302"/>
    </location>
</feature>
<feature type="transmembrane region" description="Helical" evidence="9">
    <location>
        <begin position="69"/>
        <end position="88"/>
    </location>
</feature>
<name>A0ABT5GJ00_9MICO</name>
<evidence type="ECO:0000256" key="3">
    <source>
        <dbReference type="ARBA" id="ARBA00022449"/>
    </source>
</evidence>
<dbReference type="PROSITE" id="PS51202">
    <property type="entry name" value="RCK_C"/>
    <property type="match status" value="1"/>
</dbReference>
<dbReference type="NCBIfam" id="NF003715">
    <property type="entry name" value="PRK05326.1-2"/>
    <property type="match status" value="1"/>
</dbReference>
<feature type="transmembrane region" description="Helical" evidence="9">
    <location>
        <begin position="163"/>
        <end position="186"/>
    </location>
</feature>
<evidence type="ECO:0000256" key="2">
    <source>
        <dbReference type="ARBA" id="ARBA00022448"/>
    </source>
</evidence>
<keyword evidence="2" id="KW-0813">Transport</keyword>
<reference evidence="11 12" key="1">
    <citation type="submission" date="2022-11" db="EMBL/GenBank/DDBJ databases">
        <title>Anaerobic phenanthrene biodegradation by a DNRA strain PheN6.</title>
        <authorList>
            <person name="Zhang Z."/>
        </authorList>
    </citation>
    <scope>NUCLEOTIDE SEQUENCE [LARGE SCALE GENOMIC DNA]</scope>
    <source>
        <strain evidence="11 12">PheN6</strain>
    </source>
</reference>
<evidence type="ECO:0000259" key="10">
    <source>
        <dbReference type="PROSITE" id="PS51202"/>
    </source>
</evidence>
<feature type="transmembrane region" description="Helical" evidence="9">
    <location>
        <begin position="127"/>
        <end position="151"/>
    </location>
</feature>
<evidence type="ECO:0000256" key="1">
    <source>
        <dbReference type="ARBA" id="ARBA00004651"/>
    </source>
</evidence>
<keyword evidence="4" id="KW-1003">Cell membrane</keyword>
<protein>
    <submittedName>
        <fullName evidence="11">Potassium/proton antiporter</fullName>
    </submittedName>
</protein>
<dbReference type="SUPFAM" id="SSF116726">
    <property type="entry name" value="TrkA C-terminal domain-like"/>
    <property type="match status" value="1"/>
</dbReference>
<sequence length="524" mass="54452">MVALTSVTSSGMTLDDLTRVLLIGSVVLLVAVAAVRLSVASGMPSLLIYLGIGLALGNAGAGIEFSDASTTRVLGYAALVLILAEGGLTTKWSNIRRSVAPAALLSTVGVVVSVLVVAAVAHTLLDLSWTISLLLGAVLASTDAAAVFAVLRNVPIPRRLSGMLEAEAGFNDAPVVLLVVALSAQGLPGAEPRPWWELLGAVLAELAGGAVVGLAVGYLGGVALRRVAGGSSALFSIGVVTLTVLAYAAGAAVHVSGFLATYLAALVLGNMGLPNRTSFQSFATALGWIAQIGLFVLLGLLADPLRLDEQLGNAVVIGLVLLVLARPLSVLASTVWFRMPWRDMAFLSWAGLRGAVPVVLATVPLVAGTPNTGWMFDLVFVLVVVFTIVQAPPLPWVARRLGLTEPVHSIDVALESTPLVEIGADVLTVNVGDESRLHGVAIFELRLPKGAMVTLVVRGGESFVPEQHTTVRHGDQLLVVTPSSARQATEQRIRALSREGRLAGWGNSASERARRLGGNPRRLT</sequence>
<dbReference type="EMBL" id="JAPFQL010000057">
    <property type="protein sequence ID" value="MDC5698194.1"/>
    <property type="molecule type" value="Genomic_DNA"/>
</dbReference>
<dbReference type="NCBIfam" id="NF003716">
    <property type="entry name" value="PRK05326.1-3"/>
    <property type="match status" value="1"/>
</dbReference>
<evidence type="ECO:0000256" key="8">
    <source>
        <dbReference type="ARBA" id="ARBA00023136"/>
    </source>
</evidence>
<evidence type="ECO:0000256" key="7">
    <source>
        <dbReference type="ARBA" id="ARBA00023065"/>
    </source>
</evidence>
<dbReference type="Pfam" id="PF02080">
    <property type="entry name" value="TrkA_C"/>
    <property type="match status" value="1"/>
</dbReference>
<dbReference type="PANTHER" id="PTHR32507:SF7">
    <property type="entry name" value="K(+)_H(+) ANTIPORTER NHAP2"/>
    <property type="match status" value="1"/>
</dbReference>
<keyword evidence="5 9" id="KW-0812">Transmembrane</keyword>
<keyword evidence="3" id="KW-0050">Antiport</keyword>
<dbReference type="Gene3D" id="1.20.1530.20">
    <property type="match status" value="1"/>
</dbReference>
<feature type="domain" description="RCK C-terminal" evidence="10">
    <location>
        <begin position="414"/>
        <end position="495"/>
    </location>
</feature>
<feature type="transmembrane region" description="Helical" evidence="9">
    <location>
        <begin position="198"/>
        <end position="220"/>
    </location>
</feature>
<feature type="transmembrane region" description="Helical" evidence="9">
    <location>
        <begin position="46"/>
        <end position="63"/>
    </location>
</feature>
<dbReference type="Gene3D" id="3.30.70.1450">
    <property type="entry name" value="Regulator of K+ conductance, C-terminal domain"/>
    <property type="match status" value="1"/>
</dbReference>
<dbReference type="InterPro" id="IPR006153">
    <property type="entry name" value="Cation/H_exchanger_TM"/>
</dbReference>